<dbReference type="Proteomes" id="UP000735302">
    <property type="component" value="Unassembled WGS sequence"/>
</dbReference>
<feature type="region of interest" description="Disordered" evidence="1">
    <location>
        <begin position="269"/>
        <end position="307"/>
    </location>
</feature>
<proteinExistence type="predicted"/>
<accession>A0AAV4C348</accession>
<reference evidence="2 3" key="1">
    <citation type="journal article" date="2021" name="Elife">
        <title>Chloroplast acquisition without the gene transfer in kleptoplastic sea slugs, Plakobranchus ocellatus.</title>
        <authorList>
            <person name="Maeda T."/>
            <person name="Takahashi S."/>
            <person name="Yoshida T."/>
            <person name="Shimamura S."/>
            <person name="Takaki Y."/>
            <person name="Nagai Y."/>
            <person name="Toyoda A."/>
            <person name="Suzuki Y."/>
            <person name="Arimoto A."/>
            <person name="Ishii H."/>
            <person name="Satoh N."/>
            <person name="Nishiyama T."/>
            <person name="Hasebe M."/>
            <person name="Maruyama T."/>
            <person name="Minagawa J."/>
            <person name="Obokata J."/>
            <person name="Shigenobu S."/>
        </authorList>
    </citation>
    <scope>NUCLEOTIDE SEQUENCE [LARGE SCALE GENOMIC DNA]</scope>
</reference>
<evidence type="ECO:0000256" key="1">
    <source>
        <dbReference type="SAM" id="MobiDB-lite"/>
    </source>
</evidence>
<comment type="caution">
    <text evidence="2">The sequence shown here is derived from an EMBL/GenBank/DDBJ whole genome shotgun (WGS) entry which is preliminary data.</text>
</comment>
<gene>
    <name evidence="2" type="ORF">PoB_005218700</name>
</gene>
<organism evidence="2 3">
    <name type="scientific">Plakobranchus ocellatus</name>
    <dbReference type="NCBI Taxonomy" id="259542"/>
    <lineage>
        <taxon>Eukaryota</taxon>
        <taxon>Metazoa</taxon>
        <taxon>Spiralia</taxon>
        <taxon>Lophotrochozoa</taxon>
        <taxon>Mollusca</taxon>
        <taxon>Gastropoda</taxon>
        <taxon>Heterobranchia</taxon>
        <taxon>Euthyneura</taxon>
        <taxon>Panpulmonata</taxon>
        <taxon>Sacoglossa</taxon>
        <taxon>Placobranchoidea</taxon>
        <taxon>Plakobranchidae</taxon>
        <taxon>Plakobranchus</taxon>
    </lineage>
</organism>
<dbReference type="EMBL" id="BLXT01005771">
    <property type="protein sequence ID" value="GFO25682.1"/>
    <property type="molecule type" value="Genomic_DNA"/>
</dbReference>
<protein>
    <submittedName>
        <fullName evidence="2">Uncharacterized protein</fullName>
    </submittedName>
</protein>
<dbReference type="AlphaFoldDB" id="A0AAV4C348"/>
<name>A0AAV4C348_9GAST</name>
<evidence type="ECO:0000313" key="2">
    <source>
        <dbReference type="EMBL" id="GFO25682.1"/>
    </source>
</evidence>
<evidence type="ECO:0000313" key="3">
    <source>
        <dbReference type="Proteomes" id="UP000735302"/>
    </source>
</evidence>
<sequence length="350" mass="39335">MIMGRNYISPLFFLQAAKFLRQDQLAHCSLPTAHCPLPYTMWLRLTSLAAILTAASGMCFGTSSMQQSLVCPDSMVYYPQLCICVEPRRKPRLYDHIGYLREAPNMLERSAVYPLSPAQAYRQKLLALRHRLTASLPDAGLYSFDSSASSVAASRPSLLHPSRFHHMQERLLHTAKNVASVTNHVPRSWKIGGLQEYWHHGNVQPGLLSAKPAQWIPTLSSTNQVQRLPLLKRLHQMREIWRKAVLQQARRRLGDTALAHRYYANLPTNGISPDTSRTHHKEAGNGVAPDSPRGQIYTDSSKSSSKKPLLKLKDAALVKQGLTANMPDRLARRANSFVRSAMRLRATQKT</sequence>
<keyword evidence="3" id="KW-1185">Reference proteome</keyword>